<evidence type="ECO:0000313" key="3">
    <source>
        <dbReference type="EMBL" id="PIP57741.1"/>
    </source>
</evidence>
<dbReference type="SUPFAM" id="SSF88723">
    <property type="entry name" value="PIN domain-like"/>
    <property type="match status" value="1"/>
</dbReference>
<dbReference type="AlphaFoldDB" id="A0A2H0BJC2"/>
<name>A0A2H0BJC2_9BACT</name>
<dbReference type="InterPro" id="IPR002716">
    <property type="entry name" value="PIN_dom"/>
</dbReference>
<sequence length="141" mass="16176">MLPKVVIDSSVIFKWLYRADEKYLKQADKLLQDGYTNKIILLAPELAKYEVGNVLLVAKKLDLEKAKETLEFFYTLPVQFISETIELSKETYAISRKSGITFYDASFVALAKQEKAVLITDNPKHQQKFPGVKVIPLKDYQ</sequence>
<proteinExistence type="predicted"/>
<dbReference type="InterPro" id="IPR044153">
    <property type="entry name" value="PIN_Pae0151-like"/>
</dbReference>
<keyword evidence="1" id="KW-0460">Magnesium</keyword>
<dbReference type="CDD" id="cd09873">
    <property type="entry name" value="PIN_Pae0151-like"/>
    <property type="match status" value="1"/>
</dbReference>
<accession>A0A2H0BJC2</accession>
<protein>
    <submittedName>
        <fullName evidence="3">PIN domain nuclease</fullName>
    </submittedName>
</protein>
<comment type="caution">
    <text evidence="3">The sequence shown here is derived from an EMBL/GenBank/DDBJ whole genome shotgun (WGS) entry which is preliminary data.</text>
</comment>
<dbReference type="EMBL" id="PCSW01000045">
    <property type="protein sequence ID" value="PIP57741.1"/>
    <property type="molecule type" value="Genomic_DNA"/>
</dbReference>
<evidence type="ECO:0000259" key="2">
    <source>
        <dbReference type="Pfam" id="PF01850"/>
    </source>
</evidence>
<evidence type="ECO:0000313" key="4">
    <source>
        <dbReference type="Proteomes" id="UP000229847"/>
    </source>
</evidence>
<reference evidence="3 4" key="1">
    <citation type="submission" date="2017-09" db="EMBL/GenBank/DDBJ databases">
        <title>Depth-based differentiation of microbial function through sediment-hosted aquifers and enrichment of novel symbionts in the deep terrestrial subsurface.</title>
        <authorList>
            <person name="Probst A.J."/>
            <person name="Ladd B."/>
            <person name="Jarett J.K."/>
            <person name="Geller-Mcgrath D.E."/>
            <person name="Sieber C.M."/>
            <person name="Emerson J.B."/>
            <person name="Anantharaman K."/>
            <person name="Thomas B.C."/>
            <person name="Malmstrom R."/>
            <person name="Stieglmeier M."/>
            <person name="Klingl A."/>
            <person name="Woyke T."/>
            <person name="Ryan C.M."/>
            <person name="Banfield J.F."/>
        </authorList>
    </citation>
    <scope>NUCLEOTIDE SEQUENCE [LARGE SCALE GENOMIC DNA]</scope>
    <source>
        <strain evidence="3">CG22_combo_CG10-13_8_21_14_all_39_10</strain>
    </source>
</reference>
<dbReference type="Proteomes" id="UP000229847">
    <property type="component" value="Unassembled WGS sequence"/>
</dbReference>
<evidence type="ECO:0000256" key="1">
    <source>
        <dbReference type="ARBA" id="ARBA00022842"/>
    </source>
</evidence>
<feature type="domain" description="PIN" evidence="2">
    <location>
        <begin position="5"/>
        <end position="125"/>
    </location>
</feature>
<dbReference type="InterPro" id="IPR051619">
    <property type="entry name" value="TypeII_TA_RNase_PINc/VapC"/>
</dbReference>
<dbReference type="Gene3D" id="3.40.50.1010">
    <property type="entry name" value="5'-nuclease"/>
    <property type="match status" value="1"/>
</dbReference>
<organism evidence="3 4">
    <name type="scientific">Candidatus Woesebacteria bacterium CG22_combo_CG10-13_8_21_14_all_39_10</name>
    <dbReference type="NCBI Taxonomy" id="1975059"/>
    <lineage>
        <taxon>Bacteria</taxon>
        <taxon>Candidatus Woeseibacteriota</taxon>
    </lineage>
</organism>
<gene>
    <name evidence="3" type="ORF">COX03_01470</name>
</gene>
<dbReference type="PANTHER" id="PTHR35901">
    <property type="entry name" value="RIBONUCLEASE VAPC3"/>
    <property type="match status" value="1"/>
</dbReference>
<dbReference type="InterPro" id="IPR029060">
    <property type="entry name" value="PIN-like_dom_sf"/>
</dbReference>
<dbReference type="Pfam" id="PF01850">
    <property type="entry name" value="PIN"/>
    <property type="match status" value="1"/>
</dbReference>
<dbReference type="PANTHER" id="PTHR35901:SF1">
    <property type="entry name" value="EXONUCLEASE VAPC9"/>
    <property type="match status" value="1"/>
</dbReference>